<name>A0ABR4FZ90_9EURO</name>
<feature type="domain" description="LysM" evidence="4">
    <location>
        <begin position="252"/>
        <end position="298"/>
    </location>
</feature>
<gene>
    <name evidence="5" type="ORF">BJX66DRAFT_253668</name>
</gene>
<dbReference type="PANTHER" id="PTHR34997:SF1">
    <property type="entry name" value="PEPTIDOGLYCAN-BINDING LYSIN DOMAIN"/>
    <property type="match status" value="1"/>
</dbReference>
<comment type="caution">
    <text evidence="5">The sequence shown here is derived from an EMBL/GenBank/DDBJ whole genome shotgun (WGS) entry which is preliminary data.</text>
</comment>
<keyword evidence="2" id="KW-0843">Virulence</keyword>
<accession>A0ABR4FZ90</accession>
<proteinExistence type="predicted"/>
<evidence type="ECO:0000256" key="1">
    <source>
        <dbReference type="ARBA" id="ARBA00022669"/>
    </source>
</evidence>
<evidence type="ECO:0000259" key="4">
    <source>
        <dbReference type="PROSITE" id="PS51782"/>
    </source>
</evidence>
<evidence type="ECO:0000256" key="2">
    <source>
        <dbReference type="ARBA" id="ARBA00023026"/>
    </source>
</evidence>
<sequence>MKHYQIPLRAMHVVLLMLALVATSSTAKLPFTKTKAGATDELRYSEKCGEALTAEVDCKVLETQSVASTSSKTGTKLTVEALDEMCTTRCKDSLTAYRKAVSAVCDDDELDFKIDFQSGSAFFVLLVDYYIGNYMDHCLKDSAGVYCILKPRTDGKDDGCDECTSLSFGVLLDNGFVFDDALMAGYANKTASCDIPGFRPVSSRAVQAEVSTSTEDAVEETVEYDWAEHTDDQDYDHVPDDAHPESTRECFDWFPPAEGETCEELLEINYITLEQFYRWNPSVGSDCSGLQPDVSYCVMGDDHDNDGEDVGEIRGEVVGDVESDVETEDHVYHGEL</sequence>
<dbReference type="Gene3D" id="3.10.350.10">
    <property type="entry name" value="LysM domain"/>
    <property type="match status" value="1"/>
</dbReference>
<evidence type="ECO:0000313" key="6">
    <source>
        <dbReference type="Proteomes" id="UP001610563"/>
    </source>
</evidence>
<dbReference type="PANTHER" id="PTHR34997">
    <property type="entry name" value="AM15"/>
    <property type="match status" value="1"/>
</dbReference>
<dbReference type="EMBL" id="JBFTWV010000077">
    <property type="protein sequence ID" value="KAL2788588.1"/>
    <property type="molecule type" value="Genomic_DNA"/>
</dbReference>
<dbReference type="CDD" id="cd00118">
    <property type="entry name" value="LysM"/>
    <property type="match status" value="1"/>
</dbReference>
<organism evidence="5 6">
    <name type="scientific">Aspergillus keveii</name>
    <dbReference type="NCBI Taxonomy" id="714993"/>
    <lineage>
        <taxon>Eukaryota</taxon>
        <taxon>Fungi</taxon>
        <taxon>Dikarya</taxon>
        <taxon>Ascomycota</taxon>
        <taxon>Pezizomycotina</taxon>
        <taxon>Eurotiomycetes</taxon>
        <taxon>Eurotiomycetidae</taxon>
        <taxon>Eurotiales</taxon>
        <taxon>Aspergillaceae</taxon>
        <taxon>Aspergillus</taxon>
        <taxon>Aspergillus subgen. Nidulantes</taxon>
    </lineage>
</organism>
<feature type="signal peptide" evidence="3">
    <location>
        <begin position="1"/>
        <end position="26"/>
    </location>
</feature>
<dbReference type="InterPro" id="IPR052210">
    <property type="entry name" value="LysM1-like"/>
</dbReference>
<dbReference type="Proteomes" id="UP001610563">
    <property type="component" value="Unassembled WGS sequence"/>
</dbReference>
<dbReference type="PROSITE" id="PS51782">
    <property type="entry name" value="LYSM"/>
    <property type="match status" value="1"/>
</dbReference>
<keyword evidence="1" id="KW-0147">Chitin-binding</keyword>
<protein>
    <recommendedName>
        <fullName evidence="4">LysM domain-containing protein</fullName>
    </recommendedName>
</protein>
<keyword evidence="6" id="KW-1185">Reference proteome</keyword>
<feature type="chain" id="PRO_5045045274" description="LysM domain-containing protein" evidence="3">
    <location>
        <begin position="27"/>
        <end position="336"/>
    </location>
</feature>
<dbReference type="InterPro" id="IPR036779">
    <property type="entry name" value="LysM_dom_sf"/>
</dbReference>
<keyword evidence="3" id="KW-0732">Signal</keyword>
<reference evidence="5 6" key="1">
    <citation type="submission" date="2024-07" db="EMBL/GenBank/DDBJ databases">
        <title>Section-level genome sequencing and comparative genomics of Aspergillus sections Usti and Cavernicolus.</title>
        <authorList>
            <consortium name="Lawrence Berkeley National Laboratory"/>
            <person name="Nybo J.L."/>
            <person name="Vesth T.C."/>
            <person name="Theobald S."/>
            <person name="Frisvad J.C."/>
            <person name="Larsen T.O."/>
            <person name="Kjaerboelling I."/>
            <person name="Rothschild-Mancinelli K."/>
            <person name="Lyhne E.K."/>
            <person name="Kogle M.E."/>
            <person name="Barry K."/>
            <person name="Clum A."/>
            <person name="Na H."/>
            <person name="Ledsgaard L."/>
            <person name="Lin J."/>
            <person name="Lipzen A."/>
            <person name="Kuo A."/>
            <person name="Riley R."/>
            <person name="Mondo S."/>
            <person name="Labutti K."/>
            <person name="Haridas S."/>
            <person name="Pangalinan J."/>
            <person name="Salamov A.A."/>
            <person name="Simmons B.A."/>
            <person name="Magnuson J.K."/>
            <person name="Chen J."/>
            <person name="Drula E."/>
            <person name="Henrissat B."/>
            <person name="Wiebenga A."/>
            <person name="Lubbers R.J."/>
            <person name="Gomes A.C."/>
            <person name="Makela M.R."/>
            <person name="Stajich J."/>
            <person name="Grigoriev I.V."/>
            <person name="Mortensen U.H."/>
            <person name="De Vries R.P."/>
            <person name="Baker S.E."/>
            <person name="Andersen M.R."/>
        </authorList>
    </citation>
    <scope>NUCLEOTIDE SEQUENCE [LARGE SCALE GENOMIC DNA]</scope>
    <source>
        <strain evidence="5 6">CBS 209.92</strain>
    </source>
</reference>
<dbReference type="InterPro" id="IPR018392">
    <property type="entry name" value="LysM"/>
</dbReference>
<evidence type="ECO:0000313" key="5">
    <source>
        <dbReference type="EMBL" id="KAL2788588.1"/>
    </source>
</evidence>
<evidence type="ECO:0000256" key="3">
    <source>
        <dbReference type="SAM" id="SignalP"/>
    </source>
</evidence>